<evidence type="ECO:0000313" key="3">
    <source>
        <dbReference type="EMBL" id="CAF0899934.1"/>
    </source>
</evidence>
<dbReference type="InterPro" id="IPR015381">
    <property type="entry name" value="XLF-like_N"/>
</dbReference>
<dbReference type="EMBL" id="CAJNOK010003406">
    <property type="protein sequence ID" value="CAF0899934.1"/>
    <property type="molecule type" value="Genomic_DNA"/>
</dbReference>
<reference evidence="3" key="1">
    <citation type="submission" date="2021-02" db="EMBL/GenBank/DDBJ databases">
        <authorList>
            <person name="Nowell W R."/>
        </authorList>
    </citation>
    <scope>NUCLEOTIDE SEQUENCE</scope>
</reference>
<keyword evidence="1" id="KW-0175">Coiled coil</keyword>
<dbReference type="EMBL" id="CAJOBA010003407">
    <property type="protein sequence ID" value="CAF3680838.1"/>
    <property type="molecule type" value="Genomic_DNA"/>
</dbReference>
<sequence length="330" mass="38348">MADFTTFSSTYPFEFDQAPIIVVKLSSLIFHELVDNQILCQPHFGLNSYKIAFYVNCEAYYEELSEYKIRQRIAILNPQSNFKKIKLLTRRIRRMLDSAKVEINFKLLSPSLISIEMKEGSFKYKFHCEQKSELYDQHYVKHLLLQIRELQLREQKLLQLLTSKPENGFNADEFISTPIEEDTDDYDTDLLTDNLFGYAFSEYGRRLVSMAFLKHDYFKYRKTIDPSADTSSSLPTKIARIIDILPLEARKLSFTLKRKQNELAEIDEKIERKRLELDVLTDDSSPISHEQSSNDINDQTNISGIICVYDALKTCLTHAGGPPTVQLLLR</sequence>
<protein>
    <recommendedName>
        <fullName evidence="2">XLF-like N-terminal domain-containing protein</fullName>
    </recommendedName>
</protein>
<dbReference type="Proteomes" id="UP000677228">
    <property type="component" value="Unassembled WGS sequence"/>
</dbReference>
<feature type="coiled-coil region" evidence="1">
    <location>
        <begin position="249"/>
        <end position="283"/>
    </location>
</feature>
<evidence type="ECO:0000313" key="5">
    <source>
        <dbReference type="Proteomes" id="UP000677228"/>
    </source>
</evidence>
<evidence type="ECO:0000259" key="2">
    <source>
        <dbReference type="Pfam" id="PF09302"/>
    </source>
</evidence>
<dbReference type="Pfam" id="PF09302">
    <property type="entry name" value="XLF"/>
    <property type="match status" value="1"/>
</dbReference>
<feature type="domain" description="XLF-like N-terminal" evidence="2">
    <location>
        <begin position="35"/>
        <end position="130"/>
    </location>
</feature>
<dbReference type="AlphaFoldDB" id="A0A8S2DGK6"/>
<name>A0A8S2DGK6_9BILA</name>
<evidence type="ECO:0000313" key="4">
    <source>
        <dbReference type="EMBL" id="CAF3680838.1"/>
    </source>
</evidence>
<dbReference type="Proteomes" id="UP000682733">
    <property type="component" value="Unassembled WGS sequence"/>
</dbReference>
<comment type="caution">
    <text evidence="3">The sequence shown here is derived from an EMBL/GenBank/DDBJ whole genome shotgun (WGS) entry which is preliminary data.</text>
</comment>
<evidence type="ECO:0000256" key="1">
    <source>
        <dbReference type="SAM" id="Coils"/>
    </source>
</evidence>
<proteinExistence type="predicted"/>
<organism evidence="3 5">
    <name type="scientific">Didymodactylos carnosus</name>
    <dbReference type="NCBI Taxonomy" id="1234261"/>
    <lineage>
        <taxon>Eukaryota</taxon>
        <taxon>Metazoa</taxon>
        <taxon>Spiralia</taxon>
        <taxon>Gnathifera</taxon>
        <taxon>Rotifera</taxon>
        <taxon>Eurotatoria</taxon>
        <taxon>Bdelloidea</taxon>
        <taxon>Philodinida</taxon>
        <taxon>Philodinidae</taxon>
        <taxon>Didymodactylos</taxon>
    </lineage>
</organism>
<gene>
    <name evidence="3" type="ORF">OVA965_LOCUS9570</name>
    <name evidence="4" type="ORF">TMI583_LOCUS9566</name>
</gene>
<dbReference type="GO" id="GO:0006302">
    <property type="term" value="P:double-strand break repair"/>
    <property type="evidence" value="ECO:0007669"/>
    <property type="project" value="InterPro"/>
</dbReference>
<dbReference type="GO" id="GO:0005634">
    <property type="term" value="C:nucleus"/>
    <property type="evidence" value="ECO:0007669"/>
    <property type="project" value="InterPro"/>
</dbReference>
<accession>A0A8S2DGK6</accession>